<keyword evidence="3" id="KW-1185">Reference proteome</keyword>
<protein>
    <submittedName>
        <fullName evidence="2">Uncharacterized protein</fullName>
    </submittedName>
</protein>
<feature type="transmembrane region" description="Helical" evidence="1">
    <location>
        <begin position="32"/>
        <end position="55"/>
    </location>
</feature>
<proteinExistence type="predicted"/>
<dbReference type="EMBL" id="BMPT01000002">
    <property type="protein sequence ID" value="GGM14543.1"/>
    <property type="molecule type" value="Genomic_DNA"/>
</dbReference>
<gene>
    <name evidence="2" type="ORF">GCM10010102_07530</name>
</gene>
<organism evidence="2 3">
    <name type="scientific">Promicromonospora citrea</name>
    <dbReference type="NCBI Taxonomy" id="43677"/>
    <lineage>
        <taxon>Bacteria</taxon>
        <taxon>Bacillati</taxon>
        <taxon>Actinomycetota</taxon>
        <taxon>Actinomycetes</taxon>
        <taxon>Micrococcales</taxon>
        <taxon>Promicromonosporaceae</taxon>
        <taxon>Promicromonospora</taxon>
    </lineage>
</organism>
<comment type="caution">
    <text evidence="2">The sequence shown here is derived from an EMBL/GenBank/DDBJ whole genome shotgun (WGS) entry which is preliminary data.</text>
</comment>
<feature type="transmembrane region" description="Helical" evidence="1">
    <location>
        <begin position="5"/>
        <end position="26"/>
    </location>
</feature>
<name>A0A8H9GE21_9MICO</name>
<dbReference type="Proteomes" id="UP000655589">
    <property type="component" value="Unassembled WGS sequence"/>
</dbReference>
<reference evidence="2" key="2">
    <citation type="submission" date="2020-09" db="EMBL/GenBank/DDBJ databases">
        <authorList>
            <person name="Sun Q."/>
            <person name="Ohkuma M."/>
        </authorList>
    </citation>
    <scope>NUCLEOTIDE SEQUENCE</scope>
    <source>
        <strain evidence="2">JCM 3051</strain>
    </source>
</reference>
<dbReference type="RefSeq" id="WP_171107924.1">
    <property type="nucleotide sequence ID" value="NZ_BMPT01000002.1"/>
</dbReference>
<keyword evidence="1" id="KW-0812">Transmembrane</keyword>
<evidence type="ECO:0000313" key="3">
    <source>
        <dbReference type="Proteomes" id="UP000655589"/>
    </source>
</evidence>
<evidence type="ECO:0000313" key="2">
    <source>
        <dbReference type="EMBL" id="GGM14543.1"/>
    </source>
</evidence>
<sequence>MSGHVVLRILGALELLTVVVLFANLATVHDDAVASAVGPLHGMAYLAVVVTALAVARGRHRVWLLAVVPAVGGLLAERAARTTTRS</sequence>
<reference evidence="2" key="1">
    <citation type="journal article" date="2014" name="Int. J. Syst. Evol. Microbiol.">
        <title>Complete genome sequence of Corynebacterium casei LMG S-19264T (=DSM 44701T), isolated from a smear-ripened cheese.</title>
        <authorList>
            <consortium name="US DOE Joint Genome Institute (JGI-PGF)"/>
            <person name="Walter F."/>
            <person name="Albersmeier A."/>
            <person name="Kalinowski J."/>
            <person name="Ruckert C."/>
        </authorList>
    </citation>
    <scope>NUCLEOTIDE SEQUENCE</scope>
    <source>
        <strain evidence="2">JCM 3051</strain>
    </source>
</reference>
<accession>A0A8H9GE21</accession>
<evidence type="ECO:0000256" key="1">
    <source>
        <dbReference type="SAM" id="Phobius"/>
    </source>
</evidence>
<keyword evidence="1" id="KW-1133">Transmembrane helix</keyword>
<dbReference type="AlphaFoldDB" id="A0A8H9GE21"/>
<keyword evidence="1" id="KW-0472">Membrane</keyword>